<proteinExistence type="predicted"/>
<evidence type="ECO:0000313" key="1">
    <source>
        <dbReference type="EMBL" id="SEF01873.1"/>
    </source>
</evidence>
<keyword evidence="2" id="KW-1185">Reference proteome</keyword>
<organism evidence="1 2">
    <name type="scientific">Pseudomonas deceptionensis</name>
    <dbReference type="NCBI Taxonomy" id="882211"/>
    <lineage>
        <taxon>Bacteria</taxon>
        <taxon>Pseudomonadati</taxon>
        <taxon>Pseudomonadota</taxon>
        <taxon>Gammaproteobacteria</taxon>
        <taxon>Pseudomonadales</taxon>
        <taxon>Pseudomonadaceae</taxon>
        <taxon>Pseudomonas</taxon>
    </lineage>
</organism>
<reference evidence="1" key="1">
    <citation type="submission" date="2016-10" db="EMBL/GenBank/DDBJ databases">
        <authorList>
            <person name="Varghese N."/>
            <person name="Submissions S."/>
        </authorList>
    </citation>
    <scope>NUCLEOTIDE SEQUENCE [LARGE SCALE GENOMIC DNA]</scope>
    <source>
        <strain evidence="1">LMG 25555</strain>
    </source>
</reference>
<sequence length="156" mass="16857">MNFSELMIAWLLTVLGKKLLSVNALFHVFSSERDSAPQEVGLIFETSEVGKLYGGPDGASICFSLNPISSCDLGEYGRQEVFCISGELYFSDVVGRRLVSASLVQSLAEDVVIGVALSFDNGFCLSILNLGDELFIYDEIPEEIVISEGVSLTSVS</sequence>
<accession>A0A0J6G9E0</accession>
<dbReference type="PATRIC" id="fig|882211.3.peg.3849"/>
<dbReference type="Proteomes" id="UP000183613">
    <property type="component" value="Unassembled WGS sequence"/>
</dbReference>
<dbReference type="RefSeq" id="WP_048361489.1">
    <property type="nucleotide sequence ID" value="NZ_FNUD01000002.1"/>
</dbReference>
<dbReference type="OrthoDB" id="6556167at2"/>
<name>A0A0J6G9E0_PSEDM</name>
<gene>
    <name evidence="1" type="ORF">SAMN04489800_3644</name>
</gene>
<dbReference type="EMBL" id="FNUD01000002">
    <property type="protein sequence ID" value="SEF01873.1"/>
    <property type="molecule type" value="Genomic_DNA"/>
</dbReference>
<dbReference type="AlphaFoldDB" id="A0A0J6G9E0"/>
<protein>
    <submittedName>
        <fullName evidence="1">Uncharacterized protein</fullName>
    </submittedName>
</protein>
<evidence type="ECO:0000313" key="2">
    <source>
        <dbReference type="Proteomes" id="UP000183613"/>
    </source>
</evidence>
<comment type="caution">
    <text evidence="1">The sequence shown here is derived from an EMBL/GenBank/DDBJ whole genome shotgun (WGS) entry which is preliminary data.</text>
</comment>